<dbReference type="EMBL" id="PJKN01000002">
    <property type="protein sequence ID" value="PNC56815.1"/>
    <property type="molecule type" value="Genomic_DNA"/>
</dbReference>
<dbReference type="AlphaFoldDB" id="A0AAP8NM36"/>
<comment type="caution">
    <text evidence="1">The sequence shown here is derived from an EMBL/GenBank/DDBJ whole genome shotgun (WGS) entry which is preliminary data.</text>
</comment>
<proteinExistence type="predicted"/>
<gene>
    <name evidence="1" type="ORF">CXU09_04370</name>
</gene>
<evidence type="ECO:0000313" key="1">
    <source>
        <dbReference type="EMBL" id="PNC56815.1"/>
    </source>
</evidence>
<reference evidence="1 2" key="1">
    <citation type="journal article" date="2017" name="BMC Genomics">
        <title>Genome sequencing of 39 Akkermansia muciniphila isolates reveals its population structure, genomic and functional diverisity, and global distribution in mammalian gut microbiotas.</title>
        <authorList>
            <person name="Guo X."/>
            <person name="Li S."/>
            <person name="Zhang J."/>
            <person name="Wu F."/>
            <person name="Li X."/>
            <person name="Wu D."/>
            <person name="Zhang M."/>
            <person name="Ou Z."/>
            <person name="Jie Z."/>
            <person name="Yan Q."/>
            <person name="Li P."/>
            <person name="Yi J."/>
            <person name="Peng Y."/>
        </authorList>
    </citation>
    <scope>NUCLEOTIDE SEQUENCE [LARGE SCALE GENOMIC DNA]</scope>
    <source>
        <strain evidence="1 2">GP43</strain>
    </source>
</reference>
<evidence type="ECO:0000313" key="2">
    <source>
        <dbReference type="Proteomes" id="UP000235914"/>
    </source>
</evidence>
<protein>
    <submittedName>
        <fullName evidence="1">Uncharacterized protein</fullName>
    </submittedName>
</protein>
<organism evidence="1 2">
    <name type="scientific">Akkermansia muciniphila</name>
    <dbReference type="NCBI Taxonomy" id="239935"/>
    <lineage>
        <taxon>Bacteria</taxon>
        <taxon>Pseudomonadati</taxon>
        <taxon>Verrucomicrobiota</taxon>
        <taxon>Verrucomicrobiia</taxon>
        <taxon>Verrucomicrobiales</taxon>
        <taxon>Akkermansiaceae</taxon>
        <taxon>Akkermansia</taxon>
    </lineage>
</organism>
<name>A0AAP8NM36_9BACT</name>
<accession>A0AAP8NM36</accession>
<dbReference type="Proteomes" id="UP000235914">
    <property type="component" value="Unassembled WGS sequence"/>
</dbReference>
<sequence>MFRSIIIARAWCHEISFRGSCRQSGTASILAINSPAFFSMCLSTEQEAHTVAQRQKHNAVLSHALSNRENRKERTTGGNGNIQAPCYIASALEKSSINTAGGERRKKEVLERREFGFSFPRVKNTSLLIPILTNHV</sequence>